<dbReference type="EMBL" id="SMDG01000002">
    <property type="protein sequence ID" value="TCW58511.1"/>
    <property type="molecule type" value="Genomic_DNA"/>
</dbReference>
<comment type="caution">
    <text evidence="1">The sequence shown here is derived from an EMBL/GenBank/DDBJ whole genome shotgun (WGS) entry which is preliminary data.</text>
</comment>
<sequence>MLKTKLIDMLKSLIINGTNVLLRLSITYKKGVLGSLLILYKRSAIQCIC</sequence>
<accession>A0A4R4BJ93</accession>
<evidence type="ECO:0000313" key="1">
    <source>
        <dbReference type="EMBL" id="TCW58511.1"/>
    </source>
</evidence>
<reference evidence="1 2" key="1">
    <citation type="submission" date="2019-03" db="EMBL/GenBank/DDBJ databases">
        <title>Above-ground endophytic microbial communities from plants in different locations in the United States.</title>
        <authorList>
            <person name="Frank C."/>
        </authorList>
    </citation>
    <scope>NUCLEOTIDE SEQUENCE [LARGE SCALE GENOMIC DNA]</scope>
    <source>
        <strain evidence="1 2">LP_2_YM</strain>
    </source>
</reference>
<protein>
    <submittedName>
        <fullName evidence="1">Uncharacterized protein</fullName>
    </submittedName>
</protein>
<gene>
    <name evidence="1" type="ORF">EC910_102232</name>
</gene>
<proteinExistence type="predicted"/>
<name>A0A4R4BJ93_BACTU</name>
<organism evidence="1 2">
    <name type="scientific">Bacillus thuringiensis</name>
    <dbReference type="NCBI Taxonomy" id="1428"/>
    <lineage>
        <taxon>Bacteria</taxon>
        <taxon>Bacillati</taxon>
        <taxon>Bacillota</taxon>
        <taxon>Bacilli</taxon>
        <taxon>Bacillales</taxon>
        <taxon>Bacillaceae</taxon>
        <taxon>Bacillus</taxon>
        <taxon>Bacillus cereus group</taxon>
    </lineage>
</organism>
<evidence type="ECO:0000313" key="2">
    <source>
        <dbReference type="Proteomes" id="UP000295285"/>
    </source>
</evidence>
<dbReference type="Proteomes" id="UP000295285">
    <property type="component" value="Unassembled WGS sequence"/>
</dbReference>
<dbReference type="AlphaFoldDB" id="A0A4R4BJ93"/>